<comment type="similarity">
    <text evidence="7">Belongs to the major facilitator superfamily. DHA1 family. Polyamines/proton antiporter (TC 2.A.1.2.16) subfamily.</text>
</comment>
<evidence type="ECO:0000313" key="13">
    <source>
        <dbReference type="Proteomes" id="UP000053029"/>
    </source>
</evidence>
<feature type="region of interest" description="Disordered" evidence="9">
    <location>
        <begin position="1"/>
        <end position="60"/>
    </location>
</feature>
<feature type="transmembrane region" description="Helical" evidence="10">
    <location>
        <begin position="346"/>
        <end position="372"/>
    </location>
</feature>
<dbReference type="PANTHER" id="PTHR23502:SF186">
    <property type="entry name" value="MAJOR FACILITATOR SUPERFAMILY (MFS) PROFILE DOMAIN-CONTAINING PROTEIN"/>
    <property type="match status" value="1"/>
</dbReference>
<feature type="coiled-coil region" evidence="8">
    <location>
        <begin position="558"/>
        <end position="585"/>
    </location>
</feature>
<dbReference type="Pfam" id="PF07690">
    <property type="entry name" value="MFS_1"/>
    <property type="match status" value="1"/>
</dbReference>
<dbReference type="FunFam" id="1.20.1250.20:FF:000011">
    <property type="entry name" value="MFS multidrug transporter, putative"/>
    <property type="match status" value="1"/>
</dbReference>
<accession>A0A0D2DER6</accession>
<dbReference type="RefSeq" id="XP_013279989.1">
    <property type="nucleotide sequence ID" value="XM_013424535.1"/>
</dbReference>
<feature type="transmembrane region" description="Helical" evidence="10">
    <location>
        <begin position="151"/>
        <end position="170"/>
    </location>
</feature>
<keyword evidence="13" id="KW-1185">Reference proteome</keyword>
<evidence type="ECO:0000313" key="12">
    <source>
        <dbReference type="EMBL" id="KIW76181.1"/>
    </source>
</evidence>
<dbReference type="GO" id="GO:0022857">
    <property type="term" value="F:transmembrane transporter activity"/>
    <property type="evidence" value="ECO:0007669"/>
    <property type="project" value="InterPro"/>
</dbReference>
<dbReference type="InterPro" id="IPR020846">
    <property type="entry name" value="MFS_dom"/>
</dbReference>
<evidence type="ECO:0000256" key="6">
    <source>
        <dbReference type="ARBA" id="ARBA00023136"/>
    </source>
</evidence>
<feature type="transmembrane region" description="Helical" evidence="10">
    <location>
        <begin position="270"/>
        <end position="294"/>
    </location>
</feature>
<evidence type="ECO:0000256" key="5">
    <source>
        <dbReference type="ARBA" id="ARBA00022989"/>
    </source>
</evidence>
<evidence type="ECO:0000256" key="9">
    <source>
        <dbReference type="SAM" id="MobiDB-lite"/>
    </source>
</evidence>
<name>A0A0D2DER6_9EURO</name>
<dbReference type="Gene3D" id="1.20.1250.20">
    <property type="entry name" value="MFS general substrate transporter like domains"/>
    <property type="match status" value="1"/>
</dbReference>
<feature type="transmembrane region" description="Helical" evidence="10">
    <location>
        <begin position="238"/>
        <end position="258"/>
    </location>
</feature>
<dbReference type="EMBL" id="KN846975">
    <property type="protein sequence ID" value="KIW76181.1"/>
    <property type="molecule type" value="Genomic_DNA"/>
</dbReference>
<dbReference type="AlphaFoldDB" id="A0A0D2DER6"/>
<protein>
    <recommendedName>
        <fullName evidence="11">Major facilitator superfamily (MFS) profile domain-containing protein</fullName>
    </recommendedName>
</protein>
<feature type="transmembrane region" description="Helical" evidence="10">
    <location>
        <begin position="482"/>
        <end position="506"/>
    </location>
</feature>
<evidence type="ECO:0000259" key="11">
    <source>
        <dbReference type="PROSITE" id="PS50850"/>
    </source>
</evidence>
<evidence type="ECO:0000256" key="3">
    <source>
        <dbReference type="ARBA" id="ARBA00022475"/>
    </source>
</evidence>
<feature type="domain" description="Major facilitator superfamily (MFS) profile" evidence="11">
    <location>
        <begin position="116"/>
        <end position="542"/>
    </location>
</feature>
<feature type="transmembrane region" description="Helical" evidence="10">
    <location>
        <begin position="518"/>
        <end position="538"/>
    </location>
</feature>
<feature type="transmembrane region" description="Helical" evidence="10">
    <location>
        <begin position="182"/>
        <end position="201"/>
    </location>
</feature>
<dbReference type="CDD" id="cd17323">
    <property type="entry name" value="MFS_Tpo1_MDR_like"/>
    <property type="match status" value="1"/>
</dbReference>
<evidence type="ECO:0000256" key="4">
    <source>
        <dbReference type="ARBA" id="ARBA00022692"/>
    </source>
</evidence>
<dbReference type="HOGENOM" id="CLU_008455_11_6_1"/>
<evidence type="ECO:0000256" key="2">
    <source>
        <dbReference type="ARBA" id="ARBA00022448"/>
    </source>
</evidence>
<evidence type="ECO:0000256" key="10">
    <source>
        <dbReference type="SAM" id="Phobius"/>
    </source>
</evidence>
<keyword evidence="6 10" id="KW-0472">Membrane</keyword>
<feature type="compositionally biased region" description="Basic and acidic residues" evidence="9">
    <location>
        <begin position="616"/>
        <end position="633"/>
    </location>
</feature>
<feature type="transmembrane region" description="Helical" evidence="10">
    <location>
        <begin position="110"/>
        <end position="131"/>
    </location>
</feature>
<feature type="transmembrane region" description="Helical" evidence="10">
    <location>
        <begin position="424"/>
        <end position="444"/>
    </location>
</feature>
<dbReference type="OrthoDB" id="446368at2759"/>
<dbReference type="PANTHER" id="PTHR23502">
    <property type="entry name" value="MAJOR FACILITATOR SUPERFAMILY"/>
    <property type="match status" value="1"/>
</dbReference>
<sequence length="642" mass="70406">MVSTPGSPRSEAVPAAAAAPTASAPFDEKRDVTTTTDQDSQPPLSHSSAEQDQTQTNWSQYTLPKRPWRRRVTDFGKIVEARYRGNGLPEDPYIVQWLDHDPENPMSYSIWFKCVMTFLLAFMTLCVSLASSAYTGAAGLLIPEFHCSDEVFLLGLSLMVLGFAVGPLLWAPLAEAVSRRDILLIALAFYIMWTAVCATAQNITTLIVLRFLCGTFGSAAFVIPAGQLSDMWEAKYRGVAQAVFSAAPFLGPTIGPTIGGFLSPAAGWRWLFGFLALYAAILTFLGVVFVPETYAPVLLRRRARLLSKVTGKTYMTKIDIEQPLVFKNVVKRSLSRPWALLFREPIVLLLSIYMSVIYGTLYLCFAAFPIIFQKGYGWNAGEEGLAFLGIMLGSLIGTALIVFDNKRYARIHAAHGGFAPPEARLPPVIVGGVVTIVGLAWFAGTADPSIHFIVPILASVPFGIGFMLIFMCCTNYLIDSYVIYSASVMAGNSILRSTFGAVFPLFTTYMYDSLGLHWASAVPGFIALACFPFPIFFYRYGAKIRRRCKYSAEAARYLDSLKSDLERQRSRASKAEAQAEAEAEAGVGEAEVGKVGVLDHQGRVSVGVEGDEKEMDPEVDRDREHEREVEVVRHGSVNVNAA</sequence>
<feature type="transmembrane region" description="Helical" evidence="10">
    <location>
        <begin position="384"/>
        <end position="403"/>
    </location>
</feature>
<dbReference type="GO" id="GO:0005886">
    <property type="term" value="C:plasma membrane"/>
    <property type="evidence" value="ECO:0007669"/>
    <property type="project" value="UniProtKB-SubCell"/>
</dbReference>
<comment type="subcellular location">
    <subcellularLocation>
        <location evidence="1">Cell membrane</location>
        <topology evidence="1">Multi-pass membrane protein</topology>
    </subcellularLocation>
</comment>
<feature type="compositionally biased region" description="Polar residues" evidence="9">
    <location>
        <begin position="33"/>
        <end position="60"/>
    </location>
</feature>
<keyword evidence="2" id="KW-0813">Transport</keyword>
<feature type="region of interest" description="Disordered" evidence="9">
    <location>
        <begin position="592"/>
        <end position="642"/>
    </location>
</feature>
<feature type="compositionally biased region" description="Low complexity" evidence="9">
    <location>
        <begin position="7"/>
        <end position="25"/>
    </location>
</feature>
<reference evidence="12 13" key="1">
    <citation type="submission" date="2015-01" db="EMBL/GenBank/DDBJ databases">
        <title>The Genome Sequence of Fonsecaea pedrosoi CBS 271.37.</title>
        <authorList>
            <consortium name="The Broad Institute Genomics Platform"/>
            <person name="Cuomo C."/>
            <person name="de Hoog S."/>
            <person name="Gorbushina A."/>
            <person name="Stielow B."/>
            <person name="Teixiera M."/>
            <person name="Abouelleil A."/>
            <person name="Chapman S.B."/>
            <person name="Priest M."/>
            <person name="Young S.K."/>
            <person name="Wortman J."/>
            <person name="Nusbaum C."/>
            <person name="Birren B."/>
        </authorList>
    </citation>
    <scope>NUCLEOTIDE SEQUENCE [LARGE SCALE GENOMIC DNA]</scope>
    <source>
        <strain evidence="12 13">CBS 271.37</strain>
    </source>
</reference>
<dbReference type="Proteomes" id="UP000053029">
    <property type="component" value="Unassembled WGS sequence"/>
</dbReference>
<dbReference type="VEuPathDB" id="FungiDB:Z517_10927"/>
<keyword evidence="5 10" id="KW-1133">Transmembrane helix</keyword>
<dbReference type="SUPFAM" id="SSF103473">
    <property type="entry name" value="MFS general substrate transporter"/>
    <property type="match status" value="1"/>
</dbReference>
<evidence type="ECO:0000256" key="1">
    <source>
        <dbReference type="ARBA" id="ARBA00004651"/>
    </source>
</evidence>
<dbReference type="InterPro" id="IPR036259">
    <property type="entry name" value="MFS_trans_sf"/>
</dbReference>
<evidence type="ECO:0000256" key="8">
    <source>
        <dbReference type="SAM" id="Coils"/>
    </source>
</evidence>
<dbReference type="PROSITE" id="PS50850">
    <property type="entry name" value="MFS"/>
    <property type="match status" value="1"/>
</dbReference>
<proteinExistence type="inferred from homology"/>
<keyword evidence="8" id="KW-0175">Coiled coil</keyword>
<keyword evidence="4 10" id="KW-0812">Transmembrane</keyword>
<feature type="transmembrane region" description="Helical" evidence="10">
    <location>
        <begin position="450"/>
        <end position="470"/>
    </location>
</feature>
<keyword evidence="3" id="KW-1003">Cell membrane</keyword>
<feature type="transmembrane region" description="Helical" evidence="10">
    <location>
        <begin position="207"/>
        <end position="226"/>
    </location>
</feature>
<organism evidence="12 13">
    <name type="scientific">Fonsecaea pedrosoi CBS 271.37</name>
    <dbReference type="NCBI Taxonomy" id="1442368"/>
    <lineage>
        <taxon>Eukaryota</taxon>
        <taxon>Fungi</taxon>
        <taxon>Dikarya</taxon>
        <taxon>Ascomycota</taxon>
        <taxon>Pezizomycotina</taxon>
        <taxon>Eurotiomycetes</taxon>
        <taxon>Chaetothyriomycetidae</taxon>
        <taxon>Chaetothyriales</taxon>
        <taxon>Herpotrichiellaceae</taxon>
        <taxon>Fonsecaea</taxon>
    </lineage>
</organism>
<dbReference type="GeneID" id="25310417"/>
<gene>
    <name evidence="12" type="ORF">Z517_10927</name>
</gene>
<dbReference type="InterPro" id="IPR011701">
    <property type="entry name" value="MFS"/>
</dbReference>
<evidence type="ECO:0000256" key="7">
    <source>
        <dbReference type="ARBA" id="ARBA00038459"/>
    </source>
</evidence>